<dbReference type="OrthoDB" id="4524805at2759"/>
<feature type="region of interest" description="Disordered" evidence="1">
    <location>
        <begin position="314"/>
        <end position="358"/>
    </location>
</feature>
<evidence type="ECO:0000256" key="3">
    <source>
        <dbReference type="SAM" id="SignalP"/>
    </source>
</evidence>
<feature type="compositionally biased region" description="Basic and acidic residues" evidence="1">
    <location>
        <begin position="180"/>
        <end position="192"/>
    </location>
</feature>
<keyword evidence="2" id="KW-0472">Membrane</keyword>
<organism evidence="4 5">
    <name type="scientific">Lophiostoma macrostomum CBS 122681</name>
    <dbReference type="NCBI Taxonomy" id="1314788"/>
    <lineage>
        <taxon>Eukaryota</taxon>
        <taxon>Fungi</taxon>
        <taxon>Dikarya</taxon>
        <taxon>Ascomycota</taxon>
        <taxon>Pezizomycotina</taxon>
        <taxon>Dothideomycetes</taxon>
        <taxon>Pleosporomycetidae</taxon>
        <taxon>Pleosporales</taxon>
        <taxon>Lophiostomataceae</taxon>
        <taxon>Lophiostoma</taxon>
    </lineage>
</organism>
<dbReference type="EMBL" id="MU004320">
    <property type="protein sequence ID" value="KAF2657947.1"/>
    <property type="molecule type" value="Genomic_DNA"/>
</dbReference>
<dbReference type="AlphaFoldDB" id="A0A6A6TFB6"/>
<evidence type="ECO:0000256" key="1">
    <source>
        <dbReference type="SAM" id="MobiDB-lite"/>
    </source>
</evidence>
<evidence type="ECO:0000313" key="5">
    <source>
        <dbReference type="Proteomes" id="UP000799324"/>
    </source>
</evidence>
<name>A0A6A6TFB6_9PLEO</name>
<evidence type="ECO:0000256" key="2">
    <source>
        <dbReference type="SAM" id="Phobius"/>
    </source>
</evidence>
<proteinExistence type="predicted"/>
<sequence length="438" mass="47983">PTPLTLLLIVTCIDAAPYGPAHKYQERAESDHAPRNTPTPVPTQIVGLVGGYVLAVLIWGVLLLTVGRTMRRKTENSPRALELELVTARPPIKTPASPQSARSATSWFKKGFKRSNTNDSAIGSPQSPVLNSPSSFDQKVIEADRARAQEEMERLYAAVMEHDKKKESAYVTTDEDGDERIDRRPARIDTSRGHSSNPSSPVKAIYPPGYHNGPPTAPLPTERVRDSSASLRSVLSKKSHTSETSSKSRTRFNMKNLRISGPIQKYPGEIGNDQERTPLSPRFYNPGAPPSPPTSQNTPTTHDEAYEDLDAVQPLPRPAPQRSGSSTHTPTTASAPRSATQSANALPLRGYAEPLKSPDLRTTVLDRRMDKLSMTTPRTGVPYTPYSPYMPFTPVTPVTPHLITKKERKNIKKMEKRIAAGGDAGLVQSPKEIFGDAY</sequence>
<reference evidence="4" key="1">
    <citation type="journal article" date="2020" name="Stud. Mycol.">
        <title>101 Dothideomycetes genomes: a test case for predicting lifestyles and emergence of pathogens.</title>
        <authorList>
            <person name="Haridas S."/>
            <person name="Albert R."/>
            <person name="Binder M."/>
            <person name="Bloem J."/>
            <person name="Labutti K."/>
            <person name="Salamov A."/>
            <person name="Andreopoulos B."/>
            <person name="Baker S."/>
            <person name="Barry K."/>
            <person name="Bills G."/>
            <person name="Bluhm B."/>
            <person name="Cannon C."/>
            <person name="Castanera R."/>
            <person name="Culley D."/>
            <person name="Daum C."/>
            <person name="Ezra D."/>
            <person name="Gonzalez J."/>
            <person name="Henrissat B."/>
            <person name="Kuo A."/>
            <person name="Liang C."/>
            <person name="Lipzen A."/>
            <person name="Lutzoni F."/>
            <person name="Magnuson J."/>
            <person name="Mondo S."/>
            <person name="Nolan M."/>
            <person name="Ohm R."/>
            <person name="Pangilinan J."/>
            <person name="Park H.-J."/>
            <person name="Ramirez L."/>
            <person name="Alfaro M."/>
            <person name="Sun H."/>
            <person name="Tritt A."/>
            <person name="Yoshinaga Y."/>
            <person name="Zwiers L.-H."/>
            <person name="Turgeon B."/>
            <person name="Goodwin S."/>
            <person name="Spatafora J."/>
            <person name="Crous P."/>
            <person name="Grigoriev I."/>
        </authorList>
    </citation>
    <scope>NUCLEOTIDE SEQUENCE</scope>
    <source>
        <strain evidence="4">CBS 122681</strain>
    </source>
</reference>
<protein>
    <submittedName>
        <fullName evidence="4">Uncharacterized protein</fullName>
    </submittedName>
</protein>
<evidence type="ECO:0000313" key="4">
    <source>
        <dbReference type="EMBL" id="KAF2657947.1"/>
    </source>
</evidence>
<keyword evidence="2" id="KW-0812">Transmembrane</keyword>
<feature type="region of interest" description="Disordered" evidence="1">
    <location>
        <begin position="164"/>
        <end position="302"/>
    </location>
</feature>
<feature type="non-terminal residue" evidence="4">
    <location>
        <position position="1"/>
    </location>
</feature>
<gene>
    <name evidence="4" type="ORF">K491DRAFT_563884</name>
</gene>
<feature type="region of interest" description="Disordered" evidence="1">
    <location>
        <begin position="115"/>
        <end position="134"/>
    </location>
</feature>
<feature type="signal peptide" evidence="3">
    <location>
        <begin position="1"/>
        <end position="15"/>
    </location>
</feature>
<keyword evidence="2" id="KW-1133">Transmembrane helix</keyword>
<feature type="transmembrane region" description="Helical" evidence="2">
    <location>
        <begin position="45"/>
        <end position="66"/>
    </location>
</feature>
<accession>A0A6A6TFB6</accession>
<keyword evidence="3" id="KW-0732">Signal</keyword>
<feature type="non-terminal residue" evidence="4">
    <location>
        <position position="438"/>
    </location>
</feature>
<dbReference type="Proteomes" id="UP000799324">
    <property type="component" value="Unassembled WGS sequence"/>
</dbReference>
<feature type="chain" id="PRO_5025510512" evidence="3">
    <location>
        <begin position="16"/>
        <end position="438"/>
    </location>
</feature>
<keyword evidence="5" id="KW-1185">Reference proteome</keyword>
<feature type="compositionally biased region" description="Low complexity" evidence="1">
    <location>
        <begin position="325"/>
        <end position="343"/>
    </location>
</feature>